<feature type="region of interest" description="Disordered" evidence="1">
    <location>
        <begin position="1"/>
        <end position="112"/>
    </location>
</feature>
<dbReference type="OrthoDB" id="10359511at2759"/>
<dbReference type="InParanoid" id="A0A2P5FJJ8"/>
<evidence type="ECO:0000256" key="1">
    <source>
        <dbReference type="SAM" id="MobiDB-lite"/>
    </source>
</evidence>
<accession>A0A2P5FJJ8</accession>
<feature type="compositionally biased region" description="Polar residues" evidence="1">
    <location>
        <begin position="1"/>
        <end position="10"/>
    </location>
</feature>
<dbReference type="EMBL" id="JXTC01000028">
    <property type="protein sequence ID" value="PON97959.1"/>
    <property type="molecule type" value="Genomic_DNA"/>
</dbReference>
<name>A0A2P5FJJ8_TREOI</name>
<proteinExistence type="predicted"/>
<keyword evidence="3" id="KW-1185">Reference proteome</keyword>
<organism evidence="2 3">
    <name type="scientific">Trema orientale</name>
    <name type="common">Charcoal tree</name>
    <name type="synonym">Celtis orientalis</name>
    <dbReference type="NCBI Taxonomy" id="63057"/>
    <lineage>
        <taxon>Eukaryota</taxon>
        <taxon>Viridiplantae</taxon>
        <taxon>Streptophyta</taxon>
        <taxon>Embryophyta</taxon>
        <taxon>Tracheophyta</taxon>
        <taxon>Spermatophyta</taxon>
        <taxon>Magnoliopsida</taxon>
        <taxon>eudicotyledons</taxon>
        <taxon>Gunneridae</taxon>
        <taxon>Pentapetalae</taxon>
        <taxon>rosids</taxon>
        <taxon>fabids</taxon>
        <taxon>Rosales</taxon>
        <taxon>Cannabaceae</taxon>
        <taxon>Trema</taxon>
    </lineage>
</organism>
<gene>
    <name evidence="2" type="ORF">TorRG33x02_062740</name>
</gene>
<dbReference type="Proteomes" id="UP000237000">
    <property type="component" value="Unassembled WGS sequence"/>
</dbReference>
<dbReference type="AlphaFoldDB" id="A0A2P5FJJ8"/>
<protein>
    <submittedName>
        <fullName evidence="2">Uncharacterized protein</fullName>
    </submittedName>
</protein>
<comment type="caution">
    <text evidence="2">The sequence shown here is derived from an EMBL/GenBank/DDBJ whole genome shotgun (WGS) entry which is preliminary data.</text>
</comment>
<sequence length="129" mass="14476">MEVEKSTCTSHIEESQKAPDSQSHQPSQLHKTHSSFPHQTHNSTRSPNTSATFQAHASPPPSHSPSRRPNVAKPRLSTRTSSYKSAPKAPRLPPRGSCIPCGNPNQTSRTDYLHQLRRAMRPQRRGWRP</sequence>
<evidence type="ECO:0000313" key="2">
    <source>
        <dbReference type="EMBL" id="PON97959.1"/>
    </source>
</evidence>
<reference evidence="3" key="1">
    <citation type="submission" date="2016-06" db="EMBL/GenBank/DDBJ databases">
        <title>Parallel loss of symbiosis genes in relatives of nitrogen-fixing non-legume Parasponia.</title>
        <authorList>
            <person name="Van Velzen R."/>
            <person name="Holmer R."/>
            <person name="Bu F."/>
            <person name="Rutten L."/>
            <person name="Van Zeijl A."/>
            <person name="Liu W."/>
            <person name="Santuari L."/>
            <person name="Cao Q."/>
            <person name="Sharma T."/>
            <person name="Shen D."/>
            <person name="Roswanjaya Y."/>
            <person name="Wardhani T."/>
            <person name="Kalhor M.S."/>
            <person name="Jansen J."/>
            <person name="Van den Hoogen J."/>
            <person name="Gungor B."/>
            <person name="Hartog M."/>
            <person name="Hontelez J."/>
            <person name="Verver J."/>
            <person name="Yang W.-C."/>
            <person name="Schijlen E."/>
            <person name="Repin R."/>
            <person name="Schilthuizen M."/>
            <person name="Schranz E."/>
            <person name="Heidstra R."/>
            <person name="Miyata K."/>
            <person name="Fedorova E."/>
            <person name="Kohlen W."/>
            <person name="Bisseling T."/>
            <person name="Smit S."/>
            <person name="Geurts R."/>
        </authorList>
    </citation>
    <scope>NUCLEOTIDE SEQUENCE [LARGE SCALE GENOMIC DNA]</scope>
    <source>
        <strain evidence="3">cv. RG33-2</strain>
    </source>
</reference>
<feature type="compositionally biased region" description="Polar residues" evidence="1">
    <location>
        <begin position="18"/>
        <end position="53"/>
    </location>
</feature>
<evidence type="ECO:0000313" key="3">
    <source>
        <dbReference type="Proteomes" id="UP000237000"/>
    </source>
</evidence>